<accession>A0A9W9VTI1</accession>
<dbReference type="GeneID" id="81375063"/>
<evidence type="ECO:0000313" key="1">
    <source>
        <dbReference type="EMBL" id="KAJ5388905.1"/>
    </source>
</evidence>
<dbReference type="AlphaFoldDB" id="A0A9W9VTI1"/>
<comment type="caution">
    <text evidence="1">The sequence shown here is derived from an EMBL/GenBank/DDBJ whole genome shotgun (WGS) entry which is preliminary data.</text>
</comment>
<dbReference type="RefSeq" id="XP_056486703.1">
    <property type="nucleotide sequence ID" value="XM_056636083.1"/>
</dbReference>
<dbReference type="Gene3D" id="2.60.40.2970">
    <property type="match status" value="1"/>
</dbReference>
<reference evidence="1" key="2">
    <citation type="journal article" date="2023" name="IMA Fungus">
        <title>Comparative genomic study of the Penicillium genus elucidates a diverse pangenome and 15 lateral gene transfer events.</title>
        <authorList>
            <person name="Petersen C."/>
            <person name="Sorensen T."/>
            <person name="Nielsen M.R."/>
            <person name="Sondergaard T.E."/>
            <person name="Sorensen J.L."/>
            <person name="Fitzpatrick D.A."/>
            <person name="Frisvad J.C."/>
            <person name="Nielsen K.L."/>
        </authorList>
    </citation>
    <scope>NUCLEOTIDE SEQUENCE</scope>
    <source>
        <strain evidence="1">IBT 29677</strain>
    </source>
</reference>
<sequence length="159" mass="17296">MDHALSLQVTLASDVSNLQASSSFPVPITISIHNHAEAPVTLLTWNSPLDFQAGVLGVFEVCDTGNGQAIPIDTIKVSRKLPATPADLVEIPAGQAIDRTVKLPAFECEEGHEYSIRAQGIWHAVWEMPLTDVTEYHLADLTGATRGEFQSNFARVKFN</sequence>
<proteinExistence type="predicted"/>
<name>A0A9W9VTI1_9EURO</name>
<keyword evidence="2" id="KW-1185">Reference proteome</keyword>
<dbReference type="Proteomes" id="UP001147747">
    <property type="component" value="Unassembled WGS sequence"/>
</dbReference>
<organism evidence="1 2">
    <name type="scientific">Penicillium cosmopolitanum</name>
    <dbReference type="NCBI Taxonomy" id="1131564"/>
    <lineage>
        <taxon>Eukaryota</taxon>
        <taxon>Fungi</taxon>
        <taxon>Dikarya</taxon>
        <taxon>Ascomycota</taxon>
        <taxon>Pezizomycotina</taxon>
        <taxon>Eurotiomycetes</taxon>
        <taxon>Eurotiomycetidae</taxon>
        <taxon>Eurotiales</taxon>
        <taxon>Aspergillaceae</taxon>
        <taxon>Penicillium</taxon>
    </lineage>
</organism>
<evidence type="ECO:0000313" key="2">
    <source>
        <dbReference type="Proteomes" id="UP001147747"/>
    </source>
</evidence>
<reference evidence="1" key="1">
    <citation type="submission" date="2022-12" db="EMBL/GenBank/DDBJ databases">
        <authorList>
            <person name="Petersen C."/>
        </authorList>
    </citation>
    <scope>NUCLEOTIDE SEQUENCE</scope>
    <source>
        <strain evidence="1">IBT 29677</strain>
    </source>
</reference>
<dbReference type="EMBL" id="JAPZBU010000009">
    <property type="protein sequence ID" value="KAJ5388905.1"/>
    <property type="molecule type" value="Genomic_DNA"/>
</dbReference>
<gene>
    <name evidence="1" type="ORF">N7509_011446</name>
</gene>
<protein>
    <submittedName>
        <fullName evidence="1">Uncharacterized protein</fullName>
    </submittedName>
</protein>
<dbReference type="OrthoDB" id="4664297at2759"/>